<gene>
    <name evidence="1" type="ORF">BLTE_35980</name>
</gene>
<dbReference type="OrthoDB" id="8457063at2"/>
<keyword evidence="2" id="KW-1185">Reference proteome</keyword>
<accession>A0A348G5T0</accession>
<name>A0A348G5T0_9HYPH</name>
<proteinExistence type="predicted"/>
<protein>
    <submittedName>
        <fullName evidence="1">Uncharacterized protein</fullName>
    </submittedName>
</protein>
<dbReference type="RefSeq" id="WP_126401952.1">
    <property type="nucleotide sequence ID" value="NZ_AP018907.1"/>
</dbReference>
<organism evidence="1 2">
    <name type="scientific">Blastochloris tepida</name>
    <dbReference type="NCBI Taxonomy" id="2233851"/>
    <lineage>
        <taxon>Bacteria</taxon>
        <taxon>Pseudomonadati</taxon>
        <taxon>Pseudomonadota</taxon>
        <taxon>Alphaproteobacteria</taxon>
        <taxon>Hyphomicrobiales</taxon>
        <taxon>Blastochloridaceae</taxon>
        <taxon>Blastochloris</taxon>
    </lineage>
</organism>
<evidence type="ECO:0000313" key="2">
    <source>
        <dbReference type="Proteomes" id="UP000266934"/>
    </source>
</evidence>
<reference evidence="1 2" key="1">
    <citation type="submission" date="2018-08" db="EMBL/GenBank/DDBJ databases">
        <title>Complete genome sequencing of Blastochloris tepida GI.</title>
        <authorList>
            <person name="Tsukatani Y."/>
            <person name="Mori H."/>
        </authorList>
    </citation>
    <scope>NUCLEOTIDE SEQUENCE [LARGE SCALE GENOMIC DNA]</scope>
    <source>
        <strain evidence="1 2">GI</strain>
    </source>
</reference>
<dbReference type="AlphaFoldDB" id="A0A348G5T0"/>
<evidence type="ECO:0000313" key="1">
    <source>
        <dbReference type="EMBL" id="BBF94913.1"/>
    </source>
</evidence>
<dbReference type="Proteomes" id="UP000266934">
    <property type="component" value="Chromosome"/>
</dbReference>
<dbReference type="EMBL" id="AP018907">
    <property type="protein sequence ID" value="BBF94913.1"/>
    <property type="molecule type" value="Genomic_DNA"/>
</dbReference>
<dbReference type="KEGG" id="blag:BLTE_35980"/>
<sequence length="70" mass="7665">MATLAELQARLDALRALRARGIRRVSYQGQEVEFRSDAEMASAIADLERQVAALSGRRVSTVYINASKGV</sequence>
<dbReference type="NCBIfam" id="NF047331">
    <property type="entry name" value="phage_HTJ"/>
    <property type="match status" value="1"/>
</dbReference>